<proteinExistence type="inferred from homology"/>
<dbReference type="InParanoid" id="A0A6P8HHD5"/>
<feature type="compositionally biased region" description="Low complexity" evidence="2">
    <location>
        <begin position="38"/>
        <end position="65"/>
    </location>
</feature>
<dbReference type="AlphaFoldDB" id="A0A6P8HHD5"/>
<protein>
    <submittedName>
        <fullName evidence="4">Cell number regulator 9-like isoform X1</fullName>
    </submittedName>
</protein>
<dbReference type="NCBIfam" id="TIGR01571">
    <property type="entry name" value="A_thal_Cys_rich"/>
    <property type="match status" value="1"/>
</dbReference>
<reference evidence="4" key="1">
    <citation type="submission" date="2025-08" db="UniProtKB">
        <authorList>
            <consortium name="RefSeq"/>
        </authorList>
    </citation>
    <scope>IDENTIFICATION</scope>
    <source>
        <tissue evidence="4">Tentacle</tissue>
    </source>
</reference>
<feature type="compositionally biased region" description="Low complexity" evidence="2">
    <location>
        <begin position="1"/>
        <end position="13"/>
    </location>
</feature>
<feature type="region of interest" description="Disordered" evidence="2">
    <location>
        <begin position="1"/>
        <end position="65"/>
    </location>
</feature>
<dbReference type="InterPro" id="IPR006461">
    <property type="entry name" value="PLAC_motif_containing"/>
</dbReference>
<dbReference type="OrthoDB" id="5989075at2759"/>
<evidence type="ECO:0000256" key="2">
    <source>
        <dbReference type="SAM" id="MobiDB-lite"/>
    </source>
</evidence>
<organism evidence="3 4">
    <name type="scientific">Actinia tenebrosa</name>
    <name type="common">Australian red waratah sea anemone</name>
    <dbReference type="NCBI Taxonomy" id="6105"/>
    <lineage>
        <taxon>Eukaryota</taxon>
        <taxon>Metazoa</taxon>
        <taxon>Cnidaria</taxon>
        <taxon>Anthozoa</taxon>
        <taxon>Hexacorallia</taxon>
        <taxon>Actiniaria</taxon>
        <taxon>Actiniidae</taxon>
        <taxon>Actinia</taxon>
    </lineage>
</organism>
<dbReference type="KEGG" id="aten:116292610"/>
<dbReference type="PANTHER" id="PTHR15907">
    <property type="entry name" value="DUF614 FAMILY PROTEIN-RELATED"/>
    <property type="match status" value="1"/>
</dbReference>
<evidence type="ECO:0000313" key="4">
    <source>
        <dbReference type="RefSeq" id="XP_031555814.1"/>
    </source>
</evidence>
<dbReference type="GeneID" id="116292610"/>
<evidence type="ECO:0000256" key="1">
    <source>
        <dbReference type="ARBA" id="ARBA00009024"/>
    </source>
</evidence>
<evidence type="ECO:0000313" key="3">
    <source>
        <dbReference type="Proteomes" id="UP000515163"/>
    </source>
</evidence>
<gene>
    <name evidence="4" type="primary">LOC116292610</name>
</gene>
<comment type="similarity">
    <text evidence="1">Belongs to the cornifelin family.</text>
</comment>
<dbReference type="Proteomes" id="UP000515163">
    <property type="component" value="Unplaced"/>
</dbReference>
<keyword evidence="3" id="KW-1185">Reference proteome</keyword>
<sequence>MSQPQPIITEEPQPQAPPGFDQPLPGQYPQDYPPPVQPVMQQGQPMMQQGQPMMQQGQPMMQQGQPMMQQGQPMMQQGQPMMQQGQPMMQQGQPMMQQGQPMIQPAHMIPMQSQPSNTTNVVMINQQSAAPTAPREWSTGLCGCCDDCGTCCYAIFCGGLLLANIAERLGEGSCFAFCCRNALLSLRIKFRTEQNIQGSLWDDNVEVNCCYYCVLCQLARELDHVQRIQTR</sequence>
<dbReference type="Pfam" id="PF04749">
    <property type="entry name" value="PLAC8"/>
    <property type="match status" value="1"/>
</dbReference>
<dbReference type="RefSeq" id="XP_031555814.1">
    <property type="nucleotide sequence ID" value="XM_031699954.1"/>
</dbReference>
<accession>A0A6P8HHD5</accession>
<name>A0A6P8HHD5_ACTTE</name>